<comment type="caution">
    <text evidence="4">The sequence shown here is derived from an EMBL/GenBank/DDBJ whole genome shotgun (WGS) entry which is preliminary data.</text>
</comment>
<feature type="domain" description="HTH cro/C1-type" evidence="3">
    <location>
        <begin position="6"/>
        <end position="60"/>
    </location>
</feature>
<dbReference type="PANTHER" id="PTHR46558">
    <property type="entry name" value="TRACRIPTIONAL REGULATORY PROTEIN-RELATED-RELATED"/>
    <property type="match status" value="1"/>
</dbReference>
<proteinExistence type="predicted"/>
<dbReference type="RefSeq" id="WP_209971066.1">
    <property type="nucleotide sequence ID" value="NZ_JAGGLB010000004.1"/>
</dbReference>
<feature type="region of interest" description="Disordered" evidence="2">
    <location>
        <begin position="106"/>
        <end position="132"/>
    </location>
</feature>
<name>A0ABS4IRT9_9BACL</name>
<accession>A0ABS4IRT9</accession>
<sequence length="132" mass="15360">MLAKRLKYLRKQRKMTMQQMADQLGIAKSTYAGYESGHRHPTLEAMQDIAKALNTSTDYLLGLMENHDPVHQTQNAREFLNRASLHWDGVPLDEKDMQLVLDIMERMIRDRTDQPPDKKKPEDEPGEKPEEN</sequence>
<dbReference type="Pfam" id="PF01381">
    <property type="entry name" value="HTH_3"/>
    <property type="match status" value="1"/>
</dbReference>
<dbReference type="EMBL" id="JAGGLB010000004">
    <property type="protein sequence ID" value="MBP1990285.1"/>
    <property type="molecule type" value="Genomic_DNA"/>
</dbReference>
<dbReference type="SMART" id="SM00530">
    <property type="entry name" value="HTH_XRE"/>
    <property type="match status" value="1"/>
</dbReference>
<dbReference type="InterPro" id="IPR010982">
    <property type="entry name" value="Lambda_DNA-bd_dom_sf"/>
</dbReference>
<dbReference type="Proteomes" id="UP001519287">
    <property type="component" value="Unassembled WGS sequence"/>
</dbReference>
<evidence type="ECO:0000256" key="1">
    <source>
        <dbReference type="ARBA" id="ARBA00023125"/>
    </source>
</evidence>
<evidence type="ECO:0000313" key="4">
    <source>
        <dbReference type="EMBL" id="MBP1990285.1"/>
    </source>
</evidence>
<gene>
    <name evidence="4" type="ORF">J2Z66_001883</name>
</gene>
<evidence type="ECO:0000313" key="5">
    <source>
        <dbReference type="Proteomes" id="UP001519287"/>
    </source>
</evidence>
<dbReference type="InterPro" id="IPR001387">
    <property type="entry name" value="Cro/C1-type_HTH"/>
</dbReference>
<dbReference type="PANTHER" id="PTHR46558:SF14">
    <property type="entry name" value="HTH-TYPE TRANSCRIPTIONAL REGULATOR ANSR"/>
    <property type="match status" value="1"/>
</dbReference>
<dbReference type="SUPFAM" id="SSF47413">
    <property type="entry name" value="lambda repressor-like DNA-binding domains"/>
    <property type="match status" value="1"/>
</dbReference>
<dbReference type="Gene3D" id="1.10.260.40">
    <property type="entry name" value="lambda repressor-like DNA-binding domains"/>
    <property type="match status" value="1"/>
</dbReference>
<dbReference type="PROSITE" id="PS50943">
    <property type="entry name" value="HTH_CROC1"/>
    <property type="match status" value="1"/>
</dbReference>
<evidence type="ECO:0000259" key="3">
    <source>
        <dbReference type="PROSITE" id="PS50943"/>
    </source>
</evidence>
<reference evidence="4 5" key="1">
    <citation type="submission" date="2021-03" db="EMBL/GenBank/DDBJ databases">
        <title>Genomic Encyclopedia of Type Strains, Phase IV (KMG-IV): sequencing the most valuable type-strain genomes for metagenomic binning, comparative biology and taxonomic classification.</title>
        <authorList>
            <person name="Goeker M."/>
        </authorList>
    </citation>
    <scope>NUCLEOTIDE SEQUENCE [LARGE SCALE GENOMIC DNA]</scope>
    <source>
        <strain evidence="4 5">DSM 26048</strain>
    </source>
</reference>
<organism evidence="4 5">
    <name type="scientific">Paenibacillus eucommiae</name>
    <dbReference type="NCBI Taxonomy" id="1355755"/>
    <lineage>
        <taxon>Bacteria</taxon>
        <taxon>Bacillati</taxon>
        <taxon>Bacillota</taxon>
        <taxon>Bacilli</taxon>
        <taxon>Bacillales</taxon>
        <taxon>Paenibacillaceae</taxon>
        <taxon>Paenibacillus</taxon>
    </lineage>
</organism>
<protein>
    <submittedName>
        <fullName evidence="4">Transcriptional regulator with XRE-family HTH domain</fullName>
    </submittedName>
</protein>
<keyword evidence="1" id="KW-0238">DNA-binding</keyword>
<evidence type="ECO:0000256" key="2">
    <source>
        <dbReference type="SAM" id="MobiDB-lite"/>
    </source>
</evidence>
<keyword evidence="5" id="KW-1185">Reference proteome</keyword>
<dbReference type="CDD" id="cd00093">
    <property type="entry name" value="HTH_XRE"/>
    <property type="match status" value="1"/>
</dbReference>